<reference evidence="2" key="1">
    <citation type="submission" date="2009-07" db="EMBL/GenBank/DDBJ databases">
        <authorList>
            <person name="Weinstock G."/>
            <person name="Sodergren E."/>
            <person name="Clifton S."/>
            <person name="Fulton L."/>
            <person name="Fulton B."/>
            <person name="Courtney L."/>
            <person name="Fronick C."/>
            <person name="Harrison M."/>
            <person name="Strong C."/>
            <person name="Farmer C."/>
            <person name="Delahaunty K."/>
            <person name="Markovic C."/>
            <person name="Hall O."/>
            <person name="Minx P."/>
            <person name="Tomlinson C."/>
            <person name="Mitreva M."/>
            <person name="Nelson J."/>
            <person name="Hou S."/>
            <person name="Wollam A."/>
            <person name="Pepin K.H."/>
            <person name="Johnson M."/>
            <person name="Bhonagiri V."/>
            <person name="Nash W.E."/>
            <person name="Warren W."/>
            <person name="Chinwalla A."/>
            <person name="Mardis E.R."/>
            <person name="Wilson R.K."/>
        </authorList>
    </citation>
    <scope>NUCLEOTIDE SEQUENCE [LARGE SCALE GENOMIC DNA]</scope>
    <source>
        <strain evidence="2">DSM 14469</strain>
    </source>
</reference>
<proteinExistence type="predicted"/>
<name>C6LM14_9FIRM</name>
<keyword evidence="1" id="KW-0472">Membrane</keyword>
<dbReference type="EMBL" id="ACCL02000036">
    <property type="protein sequence ID" value="EET58326.1"/>
    <property type="molecule type" value="Genomic_DNA"/>
</dbReference>
<dbReference type="Proteomes" id="UP000005561">
    <property type="component" value="Unassembled WGS sequence"/>
</dbReference>
<evidence type="ECO:0000256" key="1">
    <source>
        <dbReference type="SAM" id="Phobius"/>
    </source>
</evidence>
<accession>C6LM14</accession>
<organism evidence="2 3">
    <name type="scientific">Marvinbryantia formatexigens DSM 14469</name>
    <dbReference type="NCBI Taxonomy" id="478749"/>
    <lineage>
        <taxon>Bacteria</taxon>
        <taxon>Bacillati</taxon>
        <taxon>Bacillota</taxon>
        <taxon>Clostridia</taxon>
        <taxon>Lachnospirales</taxon>
        <taxon>Lachnospiraceae</taxon>
        <taxon>Marvinbryantia</taxon>
    </lineage>
</organism>
<keyword evidence="1" id="KW-0812">Transmembrane</keyword>
<gene>
    <name evidence="2" type="ORF">BRYFOR_09713</name>
</gene>
<evidence type="ECO:0000313" key="2">
    <source>
        <dbReference type="EMBL" id="EET58326.1"/>
    </source>
</evidence>
<sequence>MFLFCFQNINCQIYSLFLYFIKVTVFFFIRMEAFVCLPFV</sequence>
<comment type="caution">
    <text evidence="2">The sequence shown here is derived from an EMBL/GenBank/DDBJ whole genome shotgun (WGS) entry which is preliminary data.</text>
</comment>
<protein>
    <submittedName>
        <fullName evidence="2">Uncharacterized protein</fullName>
    </submittedName>
</protein>
<evidence type="ECO:0000313" key="3">
    <source>
        <dbReference type="Proteomes" id="UP000005561"/>
    </source>
</evidence>
<keyword evidence="1" id="KW-1133">Transmembrane helix</keyword>
<feature type="transmembrane region" description="Helical" evidence="1">
    <location>
        <begin position="12"/>
        <end position="29"/>
    </location>
</feature>
<dbReference type="AlphaFoldDB" id="C6LM14"/>
<keyword evidence="3" id="KW-1185">Reference proteome</keyword>